<dbReference type="GO" id="GO:0003688">
    <property type="term" value="F:DNA replication origin binding"/>
    <property type="evidence" value="ECO:0007669"/>
    <property type="project" value="TreeGrafter"/>
</dbReference>
<dbReference type="Pfam" id="PF14630">
    <property type="entry name" value="ORC5_C"/>
    <property type="match status" value="1"/>
</dbReference>
<dbReference type="Pfam" id="PF00004">
    <property type="entry name" value="AAA"/>
    <property type="match status" value="1"/>
</dbReference>
<dbReference type="GO" id="GO:0005524">
    <property type="term" value="F:ATP binding"/>
    <property type="evidence" value="ECO:0007669"/>
    <property type="project" value="InterPro"/>
</dbReference>
<name>A0A0V0R610_PSEPJ</name>
<sequence length="361" mass="42024">MEKFSFQNVDKEIFDNLKHRIDECFLLTNMLNSASDFLLYGPSGSGKTTLVKELLRAYEIKHIRINCIQAEILDNYAMSLVPQFMLTPPNQEFQQDLLLEYLKDRIRLYDEKQPIFSKVYDKIGPQIALNIVQVFGKQISDLGQLIHISWQIYQIICLSAANASNIDHILTSRVFKTVKQILLENPIMCEGNIEVLQKKVNDVMMKNEQEVQFEKQRGTIINLPSIPSIILIACWIGNRNVEKTDHKLFKERKVRYKRKKPPKAFDIADKIKPIKINRLLALSDSLLSLYLPDLQENNQYDRSVDFFNQLAILEQYNFITKTANQKDELNQIKYVCNLEQASIQQLAQKLEINIFLHIVSK</sequence>
<evidence type="ECO:0000313" key="4">
    <source>
        <dbReference type="Proteomes" id="UP000054937"/>
    </source>
</evidence>
<dbReference type="PANTHER" id="PTHR12705:SF0">
    <property type="entry name" value="ORIGIN RECOGNITION COMPLEX SUBUNIT 5"/>
    <property type="match status" value="1"/>
</dbReference>
<dbReference type="Gene3D" id="3.40.50.300">
    <property type="entry name" value="P-loop containing nucleotide triphosphate hydrolases"/>
    <property type="match status" value="1"/>
</dbReference>
<gene>
    <name evidence="3" type="ORF">PPERSA_05332</name>
</gene>
<dbReference type="PANTHER" id="PTHR12705">
    <property type="entry name" value="ORIGIN RECOGNITION COMPLEX SUBUNIT 5"/>
    <property type="match status" value="1"/>
</dbReference>
<evidence type="ECO:0000259" key="1">
    <source>
        <dbReference type="Pfam" id="PF00004"/>
    </source>
</evidence>
<dbReference type="InterPro" id="IPR003959">
    <property type="entry name" value="ATPase_AAA_core"/>
</dbReference>
<accession>A0A0V0R610</accession>
<proteinExistence type="predicted"/>
<keyword evidence="3" id="KW-0378">Hydrolase</keyword>
<protein>
    <submittedName>
        <fullName evidence="3">p-loop containing nucleoside triphosphate hydrolase</fullName>
    </submittedName>
</protein>
<keyword evidence="4" id="KW-1185">Reference proteome</keyword>
<reference evidence="3 4" key="1">
    <citation type="journal article" date="2015" name="Sci. Rep.">
        <title>Genome of the facultative scuticociliatosis pathogen Pseudocohnilembus persalinus provides insight into its virulence through horizontal gene transfer.</title>
        <authorList>
            <person name="Xiong J."/>
            <person name="Wang G."/>
            <person name="Cheng J."/>
            <person name="Tian M."/>
            <person name="Pan X."/>
            <person name="Warren A."/>
            <person name="Jiang C."/>
            <person name="Yuan D."/>
            <person name="Miao W."/>
        </authorList>
    </citation>
    <scope>NUCLEOTIDE SEQUENCE [LARGE SCALE GENOMIC DNA]</scope>
    <source>
        <strain evidence="3">36N120E</strain>
    </source>
</reference>
<dbReference type="GO" id="GO:0006270">
    <property type="term" value="P:DNA replication initiation"/>
    <property type="evidence" value="ECO:0007669"/>
    <property type="project" value="TreeGrafter"/>
</dbReference>
<dbReference type="Proteomes" id="UP000054937">
    <property type="component" value="Unassembled WGS sequence"/>
</dbReference>
<evidence type="ECO:0000259" key="2">
    <source>
        <dbReference type="Pfam" id="PF14630"/>
    </source>
</evidence>
<feature type="domain" description="ATPase AAA-type core" evidence="1">
    <location>
        <begin position="38"/>
        <end position="69"/>
    </location>
</feature>
<dbReference type="InterPro" id="IPR047088">
    <property type="entry name" value="ORC5_C"/>
</dbReference>
<dbReference type="InParanoid" id="A0A0V0R610"/>
<dbReference type="GO" id="GO:0016887">
    <property type="term" value="F:ATP hydrolysis activity"/>
    <property type="evidence" value="ECO:0007669"/>
    <property type="project" value="InterPro"/>
</dbReference>
<dbReference type="AlphaFoldDB" id="A0A0V0R610"/>
<feature type="domain" description="Origin recognition complex subunit 5 C-terminal" evidence="2">
    <location>
        <begin position="223"/>
        <end position="354"/>
    </location>
</feature>
<comment type="caution">
    <text evidence="3">The sequence shown here is derived from an EMBL/GenBank/DDBJ whole genome shotgun (WGS) entry which is preliminary data.</text>
</comment>
<dbReference type="SUPFAM" id="SSF52540">
    <property type="entry name" value="P-loop containing nucleoside triphosphate hydrolases"/>
    <property type="match status" value="2"/>
</dbReference>
<dbReference type="OrthoDB" id="365981at2759"/>
<evidence type="ECO:0000313" key="3">
    <source>
        <dbReference type="EMBL" id="KRX09940.1"/>
    </source>
</evidence>
<organism evidence="3 4">
    <name type="scientific">Pseudocohnilembus persalinus</name>
    <name type="common">Ciliate</name>
    <dbReference type="NCBI Taxonomy" id="266149"/>
    <lineage>
        <taxon>Eukaryota</taxon>
        <taxon>Sar</taxon>
        <taxon>Alveolata</taxon>
        <taxon>Ciliophora</taxon>
        <taxon>Intramacronucleata</taxon>
        <taxon>Oligohymenophorea</taxon>
        <taxon>Scuticociliatia</taxon>
        <taxon>Philasterida</taxon>
        <taxon>Pseudocohnilembidae</taxon>
        <taxon>Pseudocohnilembus</taxon>
    </lineage>
</organism>
<dbReference type="InterPro" id="IPR020796">
    <property type="entry name" value="ORC5"/>
</dbReference>
<dbReference type="OMA" id="RAIMLED"/>
<dbReference type="InterPro" id="IPR027417">
    <property type="entry name" value="P-loop_NTPase"/>
</dbReference>
<dbReference type="EMBL" id="LDAU01000042">
    <property type="protein sequence ID" value="KRX09940.1"/>
    <property type="molecule type" value="Genomic_DNA"/>
</dbReference>
<dbReference type="GO" id="GO:0005664">
    <property type="term" value="C:nuclear origin of replication recognition complex"/>
    <property type="evidence" value="ECO:0007669"/>
    <property type="project" value="TreeGrafter"/>
</dbReference>